<proteinExistence type="inferred from homology"/>
<organism evidence="3 4">
    <name type="scientific">Sphingobacterium corticibacterium</name>
    <dbReference type="NCBI Taxonomy" id="2484746"/>
    <lineage>
        <taxon>Bacteria</taxon>
        <taxon>Pseudomonadati</taxon>
        <taxon>Bacteroidota</taxon>
        <taxon>Sphingobacteriia</taxon>
        <taxon>Sphingobacteriales</taxon>
        <taxon>Sphingobacteriaceae</taxon>
        <taxon>Sphingobacterium</taxon>
    </lineage>
</organism>
<dbReference type="EMBL" id="SGIT01000002">
    <property type="protein sequence ID" value="RZF59383.1"/>
    <property type="molecule type" value="Genomic_DNA"/>
</dbReference>
<dbReference type="RefSeq" id="WP_130141304.1">
    <property type="nucleotide sequence ID" value="NZ_SGIT01000002.1"/>
</dbReference>
<comment type="similarity">
    <text evidence="1">Belongs to the bactofilin family.</text>
</comment>
<reference evidence="3 4" key="1">
    <citation type="submission" date="2019-02" db="EMBL/GenBank/DDBJ databases">
        <authorList>
            <person name="Li Y."/>
        </authorList>
    </citation>
    <scope>NUCLEOTIDE SEQUENCE [LARGE SCALE GENOMIC DNA]</scope>
    <source>
        <strain evidence="3 4">30C10-4-7</strain>
    </source>
</reference>
<evidence type="ECO:0000256" key="1">
    <source>
        <dbReference type="ARBA" id="ARBA00044755"/>
    </source>
</evidence>
<dbReference type="PANTHER" id="PTHR35024:SF4">
    <property type="entry name" value="POLYMER-FORMING CYTOSKELETAL PROTEIN"/>
    <property type="match status" value="1"/>
</dbReference>
<feature type="compositionally biased region" description="Polar residues" evidence="2">
    <location>
        <begin position="185"/>
        <end position="196"/>
    </location>
</feature>
<dbReference type="Pfam" id="PF04519">
    <property type="entry name" value="Bactofilin"/>
    <property type="match status" value="1"/>
</dbReference>
<keyword evidence="4" id="KW-1185">Reference proteome</keyword>
<evidence type="ECO:0000313" key="4">
    <source>
        <dbReference type="Proteomes" id="UP000292855"/>
    </source>
</evidence>
<dbReference type="PANTHER" id="PTHR35024">
    <property type="entry name" value="HYPOTHETICAL CYTOSOLIC PROTEIN"/>
    <property type="match status" value="1"/>
</dbReference>
<evidence type="ECO:0000256" key="2">
    <source>
        <dbReference type="SAM" id="MobiDB-lite"/>
    </source>
</evidence>
<protein>
    <submittedName>
        <fullName evidence="3">Polymer-forming cytoskeletal protein</fullName>
    </submittedName>
</protein>
<accession>A0A4Q6XI85</accession>
<comment type="caution">
    <text evidence="3">The sequence shown here is derived from an EMBL/GenBank/DDBJ whole genome shotgun (WGS) entry which is preliminary data.</text>
</comment>
<dbReference type="Proteomes" id="UP000292855">
    <property type="component" value="Unassembled WGS sequence"/>
</dbReference>
<dbReference type="AlphaFoldDB" id="A0A4Q6XI85"/>
<name>A0A4Q6XI85_9SPHI</name>
<dbReference type="InterPro" id="IPR007607">
    <property type="entry name" value="BacA/B"/>
</dbReference>
<dbReference type="OrthoDB" id="5432602at2"/>
<sequence length="196" mass="21285">MIRFLKKRITDTSSTQPTPQPAGRNEIIIHEQDTICLSTMVLSDSRKGNFFIQGDAIVEKNSFITGTIVSANAIIGGRVDGEIICTGEVVLAASSIVEGNVKASTVVISPQAIFNGDLVISGQTSGTAEYRLSEKINLAQQLLNKGYVPEVEILKEPDPPQNEITTFFKKTEKKNKPSQKGDENASPSSDTISSWW</sequence>
<gene>
    <name evidence="3" type="ORF">EWE74_09385</name>
</gene>
<feature type="region of interest" description="Disordered" evidence="2">
    <location>
        <begin position="156"/>
        <end position="196"/>
    </location>
</feature>
<evidence type="ECO:0000313" key="3">
    <source>
        <dbReference type="EMBL" id="RZF59383.1"/>
    </source>
</evidence>